<dbReference type="STRING" id="76731.RD2015_2928"/>
<protein>
    <recommendedName>
        <fullName evidence="1">Sialate O-acetylesterase domain-containing protein</fullName>
    </recommendedName>
</protein>
<feature type="domain" description="Sialate O-acetylesterase" evidence="1">
    <location>
        <begin position="83"/>
        <end position="200"/>
    </location>
</feature>
<dbReference type="EMBL" id="CP013729">
    <property type="protein sequence ID" value="ALV07390.1"/>
    <property type="molecule type" value="Genomic_DNA"/>
</dbReference>
<dbReference type="SUPFAM" id="SSF52266">
    <property type="entry name" value="SGNH hydrolase"/>
    <property type="match status" value="1"/>
</dbReference>
<organism evidence="2 3">
    <name type="scientific">Roseateles depolymerans</name>
    <dbReference type="NCBI Taxonomy" id="76731"/>
    <lineage>
        <taxon>Bacteria</taxon>
        <taxon>Pseudomonadati</taxon>
        <taxon>Pseudomonadota</taxon>
        <taxon>Betaproteobacteria</taxon>
        <taxon>Burkholderiales</taxon>
        <taxon>Sphaerotilaceae</taxon>
        <taxon>Roseateles</taxon>
    </lineage>
</organism>
<accession>A0A0U3L7V3</accession>
<dbReference type="OrthoDB" id="9150386at2"/>
<dbReference type="Proteomes" id="UP000060699">
    <property type="component" value="Chromosome"/>
</dbReference>
<dbReference type="Gene3D" id="3.40.50.1110">
    <property type="entry name" value="SGNH hydrolase"/>
    <property type="match status" value="1"/>
</dbReference>
<dbReference type="InterPro" id="IPR005181">
    <property type="entry name" value="SASA"/>
</dbReference>
<sequence>MRSRQWGWAVLSGTVLMTAAAAGLKLWADERRADQSLEARVKAIRPVPTGSASCDAWLAGRMPLVLVAMGQSNAGNHGDPPASTAPRPPIPVLHQGRCVMVQDPLPGATGSGASLWSSVHQQLGGQWAGRPVVWMVMAVESTSLQDWIEDGSPLRQAWEREIDATVATGWPIAGVLWQQGEADALSGTSTEDYMRGMRRLRALTEARGLPGPWWLARSTYCPRADERLRQDVRAAVADLVDEPGNGFRAGPDTDSLTGAMRNGCHFSAEGVKAAAVLWRQALAMKPPQ</sequence>
<evidence type="ECO:0000259" key="1">
    <source>
        <dbReference type="Pfam" id="PF03629"/>
    </source>
</evidence>
<name>A0A0U3L7V3_9BURK</name>
<dbReference type="AlphaFoldDB" id="A0A0U3L7V3"/>
<dbReference type="GO" id="GO:0016788">
    <property type="term" value="F:hydrolase activity, acting on ester bonds"/>
    <property type="evidence" value="ECO:0007669"/>
    <property type="project" value="UniProtKB-ARBA"/>
</dbReference>
<proteinExistence type="predicted"/>
<evidence type="ECO:0000313" key="3">
    <source>
        <dbReference type="Proteomes" id="UP000060699"/>
    </source>
</evidence>
<reference evidence="2 3" key="1">
    <citation type="submission" date="2015-12" db="EMBL/GenBank/DDBJ databases">
        <title>Complete genome of Roseateles depolymerans KCTC 42856.</title>
        <authorList>
            <person name="Kim K.M."/>
        </authorList>
    </citation>
    <scope>NUCLEOTIDE SEQUENCE [LARGE SCALE GENOMIC DNA]</scope>
    <source>
        <strain evidence="2 3">KCTC 42856</strain>
    </source>
</reference>
<evidence type="ECO:0000313" key="2">
    <source>
        <dbReference type="EMBL" id="ALV07390.1"/>
    </source>
</evidence>
<gene>
    <name evidence="2" type="ORF">RD2015_2928</name>
</gene>
<keyword evidence="3" id="KW-1185">Reference proteome</keyword>
<dbReference type="KEGG" id="rdp:RD2015_2928"/>
<dbReference type="Pfam" id="PF03629">
    <property type="entry name" value="SASA"/>
    <property type="match status" value="1"/>
</dbReference>
<dbReference type="InterPro" id="IPR036514">
    <property type="entry name" value="SGNH_hydro_sf"/>
</dbReference>
<dbReference type="RefSeq" id="WP_058935509.1">
    <property type="nucleotide sequence ID" value="NZ_CP013729.1"/>
</dbReference>